<proteinExistence type="predicted"/>
<name>A0ABR9DIG9_9GAMM</name>
<accession>A0ABR9DIG9</accession>
<evidence type="ECO:0000313" key="2">
    <source>
        <dbReference type="EMBL" id="MBD9362908.1"/>
    </source>
</evidence>
<reference evidence="2 3" key="1">
    <citation type="submission" date="2020-09" db="EMBL/GenBank/DDBJ databases">
        <title>Methylomonas albis sp. nov. and Methylomonas fluvii sp. nov.: Two cold-adapted methanotrophs from the River Elbe and an amended description of Methylovulum psychrotolerans strain Eb1.</title>
        <authorList>
            <person name="Bussmann I.K."/>
            <person name="Klings K.-W."/>
            <person name="Warnstedt J."/>
            <person name="Hoppert M."/>
            <person name="Saborowski A."/>
            <person name="Horn F."/>
            <person name="Liebner S."/>
        </authorList>
    </citation>
    <scope>NUCLEOTIDE SEQUENCE [LARGE SCALE GENOMIC DNA]</scope>
    <source>
        <strain evidence="2 3">EbB</strain>
    </source>
</reference>
<dbReference type="Proteomes" id="UP000641152">
    <property type="component" value="Unassembled WGS sequence"/>
</dbReference>
<comment type="caution">
    <text evidence="2">The sequence shown here is derived from an EMBL/GenBank/DDBJ whole genome shotgun (WGS) entry which is preliminary data.</text>
</comment>
<dbReference type="EMBL" id="JACXST010000003">
    <property type="protein sequence ID" value="MBD9362908.1"/>
    <property type="molecule type" value="Genomic_DNA"/>
</dbReference>
<feature type="region of interest" description="Disordered" evidence="1">
    <location>
        <begin position="13"/>
        <end position="50"/>
    </location>
</feature>
<organism evidence="2 3">
    <name type="scientific">Methylomonas fluvii</name>
    <dbReference type="NCBI Taxonomy" id="1854564"/>
    <lineage>
        <taxon>Bacteria</taxon>
        <taxon>Pseudomonadati</taxon>
        <taxon>Pseudomonadota</taxon>
        <taxon>Gammaproteobacteria</taxon>
        <taxon>Methylococcales</taxon>
        <taxon>Methylococcaceae</taxon>
        <taxon>Methylomonas</taxon>
    </lineage>
</organism>
<evidence type="ECO:0000313" key="3">
    <source>
        <dbReference type="Proteomes" id="UP000641152"/>
    </source>
</evidence>
<gene>
    <name evidence="2" type="ORF">EBB_20885</name>
</gene>
<dbReference type="RefSeq" id="WP_192395638.1">
    <property type="nucleotide sequence ID" value="NZ_CAJHIU010000003.1"/>
</dbReference>
<feature type="compositionally biased region" description="Basic and acidic residues" evidence="1">
    <location>
        <begin position="32"/>
        <end position="43"/>
    </location>
</feature>
<keyword evidence="3" id="KW-1185">Reference proteome</keyword>
<protein>
    <submittedName>
        <fullName evidence="2">Phage tail tube protein</fullName>
    </submittedName>
</protein>
<sequence length="121" mass="12890">MAQLNNIRTVSVPSIGKLPLSSPPGTFTPSGETRDHKPGRLPEDGGYMTNSKPAMLELNINLQAGVDIDAINAIEGEDVTIRLSSGQVYMMSQAFRSGDPAGWGDGESKITIMSNISERIA</sequence>
<dbReference type="Pfam" id="PF10618">
    <property type="entry name" value="Tail_tube"/>
    <property type="match status" value="1"/>
</dbReference>
<evidence type="ECO:0000256" key="1">
    <source>
        <dbReference type="SAM" id="MobiDB-lite"/>
    </source>
</evidence>
<dbReference type="InterPro" id="IPR019596">
    <property type="entry name" value="Phage_Mu_GpM_tail_tub"/>
</dbReference>